<dbReference type="Pfam" id="PF14008">
    <property type="entry name" value="Metallophos_C"/>
    <property type="match status" value="1"/>
</dbReference>
<dbReference type="OrthoDB" id="45007at2759"/>
<sequence length="513" mass="56660">MLKVIVTGFAALAAATAHASITFNNTDCSWNSVTCLPTALCESTGDDFRPCRVKDNVDYYPQQLHLAYAGKSAGTAMTVSWSTYAKVDDSSVWIGRSEDTLELVDTPVTQTSYYHDATYNMFHHHAMVSGLTPHTKYYYKVGSNANAAHTSDVYSFVTARAASDSSTFNMVIYGDFGAGNESKDTLAYVNTLNADNVDLIYHIGDIGYADDAWLMPDQAEGFFYEKVYNGWMNSMAPVMSSVPYMVLVGNHEYECHSPACAASAERMNMLRNFTAYNSRFQMPSKEVDGTLNMWYSFEHGPIHFTSISSETDYKGEPSNEFADPPRNGHFGDQLAWVEADLKKADANRGNVPWLIVGMHRPLYDVSGCPNGVPADHNANIQAAFEDLFIKYRVDVVLTGHQHYYERQTPILNSTAVLDGVSSDFARYDNPKAPVYIVSGACGTVEGLDMAPDPTNVTWNAASNYIDYGFSTLEANRSKLSWKFLNSSNQAVLDEFVMWKTSPSTEGCSDAISA</sequence>
<reference evidence="8 9" key="1">
    <citation type="submission" date="2013-11" db="EMBL/GenBank/DDBJ databases">
        <title>The Genome Sequence of Phytophthora parasitica P1976.</title>
        <authorList>
            <consortium name="The Broad Institute Genomics Platform"/>
            <person name="Russ C."/>
            <person name="Tyler B."/>
            <person name="Panabieres F."/>
            <person name="Shan W."/>
            <person name="Tripathy S."/>
            <person name="Grunwald N."/>
            <person name="Machado M."/>
            <person name="Johnson C.S."/>
            <person name="Walker B."/>
            <person name="Young S."/>
            <person name="Zeng Q."/>
            <person name="Gargeya S."/>
            <person name="Fitzgerald M."/>
            <person name="Haas B."/>
            <person name="Abouelleil A."/>
            <person name="Allen A.W."/>
            <person name="Alvarado L."/>
            <person name="Arachchi H.M."/>
            <person name="Berlin A.M."/>
            <person name="Chapman S.B."/>
            <person name="Gainer-Dewar J."/>
            <person name="Goldberg J."/>
            <person name="Griggs A."/>
            <person name="Gujja S."/>
            <person name="Hansen M."/>
            <person name="Howarth C."/>
            <person name="Imamovic A."/>
            <person name="Ireland A."/>
            <person name="Larimer J."/>
            <person name="McCowan C."/>
            <person name="Murphy C."/>
            <person name="Pearson M."/>
            <person name="Poon T.W."/>
            <person name="Priest M."/>
            <person name="Roberts A."/>
            <person name="Saif S."/>
            <person name="Shea T."/>
            <person name="Sisk P."/>
            <person name="Sykes S."/>
            <person name="Wortman J."/>
            <person name="Nusbaum C."/>
            <person name="Birren B."/>
        </authorList>
    </citation>
    <scope>NUCLEOTIDE SEQUENCE [LARGE SCALE GENOMIC DNA]</scope>
    <source>
        <strain evidence="8 9">P1976</strain>
    </source>
</reference>
<dbReference type="Pfam" id="PF00149">
    <property type="entry name" value="Metallophos"/>
    <property type="match status" value="1"/>
</dbReference>
<feature type="domain" description="Purple acid phosphatase N-terminal" evidence="7">
    <location>
        <begin position="61"/>
        <end position="158"/>
    </location>
</feature>
<dbReference type="SUPFAM" id="SSF49363">
    <property type="entry name" value="Purple acid phosphatase, N-terminal domain"/>
    <property type="match status" value="1"/>
</dbReference>
<dbReference type="SUPFAM" id="SSF56300">
    <property type="entry name" value="Metallo-dependent phosphatases"/>
    <property type="match status" value="1"/>
</dbReference>
<dbReference type="GO" id="GO:0003993">
    <property type="term" value="F:acid phosphatase activity"/>
    <property type="evidence" value="ECO:0007669"/>
    <property type="project" value="UniProtKB-EC"/>
</dbReference>
<feature type="chain" id="PRO_5005105601" description="Purple acid phosphatase" evidence="4">
    <location>
        <begin position="20"/>
        <end position="513"/>
    </location>
</feature>
<evidence type="ECO:0000259" key="7">
    <source>
        <dbReference type="Pfam" id="PF16656"/>
    </source>
</evidence>
<evidence type="ECO:0000259" key="5">
    <source>
        <dbReference type="Pfam" id="PF00149"/>
    </source>
</evidence>
<dbReference type="InterPro" id="IPR025733">
    <property type="entry name" value="PAPs_C"/>
</dbReference>
<evidence type="ECO:0000259" key="6">
    <source>
        <dbReference type="Pfam" id="PF14008"/>
    </source>
</evidence>
<keyword evidence="3" id="KW-0325">Glycoprotein</keyword>
<dbReference type="InterPro" id="IPR008963">
    <property type="entry name" value="Purple_acid_Pase-like_N"/>
</dbReference>
<dbReference type="InterPro" id="IPR015914">
    <property type="entry name" value="PAPs_N"/>
</dbReference>
<dbReference type="CDD" id="cd00839">
    <property type="entry name" value="MPP_PAPs"/>
    <property type="match status" value="1"/>
</dbReference>
<feature type="domain" description="Purple acid phosphatase C-terminal" evidence="6">
    <location>
        <begin position="432"/>
        <end position="494"/>
    </location>
</feature>
<comment type="similarity">
    <text evidence="4">Belongs to the metallophosphoesterase superfamily. Purple acid phosphatase family.</text>
</comment>
<dbReference type="Proteomes" id="UP000028582">
    <property type="component" value="Unassembled WGS sequence"/>
</dbReference>
<dbReference type="InterPro" id="IPR039331">
    <property type="entry name" value="PAPs-like"/>
</dbReference>
<feature type="signal peptide" evidence="4">
    <location>
        <begin position="1"/>
        <end position="19"/>
    </location>
</feature>
<dbReference type="InterPro" id="IPR041792">
    <property type="entry name" value="MPP_PAP"/>
</dbReference>
<keyword evidence="1 4" id="KW-0732">Signal</keyword>
<comment type="caution">
    <text evidence="8">The sequence shown here is derived from an EMBL/GenBank/DDBJ whole genome shotgun (WGS) entry which is preliminary data.</text>
</comment>
<dbReference type="PANTHER" id="PTHR22953:SF153">
    <property type="entry name" value="PURPLE ACID PHOSPHATASE"/>
    <property type="match status" value="1"/>
</dbReference>
<accession>A0A081B0S3</accession>
<dbReference type="Gene3D" id="3.60.21.10">
    <property type="match status" value="1"/>
</dbReference>
<dbReference type="AlphaFoldDB" id="A0A081B0S3"/>
<dbReference type="Gene3D" id="2.60.40.380">
    <property type="entry name" value="Purple acid phosphatase-like, N-terminal"/>
    <property type="match status" value="1"/>
</dbReference>
<dbReference type="InterPro" id="IPR029052">
    <property type="entry name" value="Metallo-depent_PP-like"/>
</dbReference>
<evidence type="ECO:0000256" key="2">
    <source>
        <dbReference type="ARBA" id="ARBA00022801"/>
    </source>
</evidence>
<dbReference type="EMBL" id="ANJA01000241">
    <property type="protein sequence ID" value="ETO84734.1"/>
    <property type="molecule type" value="Genomic_DNA"/>
</dbReference>
<keyword evidence="2 4" id="KW-0378">Hydrolase</keyword>
<gene>
    <name evidence="8" type="ORF">F444_01361</name>
</gene>
<evidence type="ECO:0000313" key="8">
    <source>
        <dbReference type="EMBL" id="ETO84734.1"/>
    </source>
</evidence>
<dbReference type="EC" id="3.1.3.2" evidence="4"/>
<protein>
    <recommendedName>
        <fullName evidence="4">Purple acid phosphatase</fullName>
        <ecNumber evidence="4">3.1.3.2</ecNumber>
    </recommendedName>
</protein>
<evidence type="ECO:0000313" key="9">
    <source>
        <dbReference type="Proteomes" id="UP000028582"/>
    </source>
</evidence>
<evidence type="ECO:0000256" key="1">
    <source>
        <dbReference type="ARBA" id="ARBA00022729"/>
    </source>
</evidence>
<comment type="catalytic activity">
    <reaction evidence="4">
        <text>a phosphate monoester + H2O = an alcohol + phosphate</text>
        <dbReference type="Rhea" id="RHEA:15017"/>
        <dbReference type="ChEBI" id="CHEBI:15377"/>
        <dbReference type="ChEBI" id="CHEBI:30879"/>
        <dbReference type="ChEBI" id="CHEBI:43474"/>
        <dbReference type="ChEBI" id="CHEBI:67140"/>
        <dbReference type="EC" id="3.1.3.2"/>
    </reaction>
</comment>
<organism evidence="8 9">
    <name type="scientific">Phytophthora nicotianae P1976</name>
    <dbReference type="NCBI Taxonomy" id="1317066"/>
    <lineage>
        <taxon>Eukaryota</taxon>
        <taxon>Sar</taxon>
        <taxon>Stramenopiles</taxon>
        <taxon>Oomycota</taxon>
        <taxon>Peronosporomycetes</taxon>
        <taxon>Peronosporales</taxon>
        <taxon>Peronosporaceae</taxon>
        <taxon>Phytophthora</taxon>
    </lineage>
</organism>
<dbReference type="Pfam" id="PF16656">
    <property type="entry name" value="Pur_ac_phosph_N"/>
    <property type="match status" value="1"/>
</dbReference>
<dbReference type="GO" id="GO:0046872">
    <property type="term" value="F:metal ion binding"/>
    <property type="evidence" value="ECO:0007669"/>
    <property type="project" value="InterPro"/>
</dbReference>
<feature type="domain" description="Calcineurin-like phosphoesterase" evidence="5">
    <location>
        <begin position="171"/>
        <end position="404"/>
    </location>
</feature>
<evidence type="ECO:0000256" key="3">
    <source>
        <dbReference type="ARBA" id="ARBA00023180"/>
    </source>
</evidence>
<evidence type="ECO:0000256" key="4">
    <source>
        <dbReference type="RuleBase" id="RU361203"/>
    </source>
</evidence>
<proteinExistence type="inferred from homology"/>
<dbReference type="PANTHER" id="PTHR22953">
    <property type="entry name" value="ACID PHOSPHATASE RELATED"/>
    <property type="match status" value="1"/>
</dbReference>
<name>A0A081B0S3_PHYNI</name>
<dbReference type="InterPro" id="IPR004843">
    <property type="entry name" value="Calcineurin-like_PHP"/>
</dbReference>